<name>A0A3A8QAY4_9BACT</name>
<proteinExistence type="predicted"/>
<sequence length="182" mass="18810">IPTKAVLDQPTVEDIRSKLPATMDVRLGARTLYGIAVPADDSPTSALRDLVDRVAMHAARPEDVQGQVRSVLAASEGDPKKALQLVDKSVLGIDSAASTVKESILNVSVLHEVLADSFYTGGTAGPKPVQDAGVQALPPEPPPDPYAHSVVILGGSRVAAVGNATTSGVHVQEADAVVELNP</sequence>
<dbReference type="OrthoDB" id="5506372at2"/>
<evidence type="ECO:0000313" key="2">
    <source>
        <dbReference type="Proteomes" id="UP000267003"/>
    </source>
</evidence>
<feature type="non-terminal residue" evidence="1">
    <location>
        <position position="1"/>
    </location>
</feature>
<organism evidence="1 2">
    <name type="scientific">Corallococcus aberystwythensis</name>
    <dbReference type="NCBI Taxonomy" id="2316722"/>
    <lineage>
        <taxon>Bacteria</taxon>
        <taxon>Pseudomonadati</taxon>
        <taxon>Myxococcota</taxon>
        <taxon>Myxococcia</taxon>
        <taxon>Myxococcales</taxon>
        <taxon>Cystobacterineae</taxon>
        <taxon>Myxococcaceae</taxon>
        <taxon>Corallococcus</taxon>
    </lineage>
</organism>
<keyword evidence="2" id="KW-1185">Reference proteome</keyword>
<accession>A0A3A8QAY4</accession>
<reference evidence="2" key="1">
    <citation type="submission" date="2018-09" db="EMBL/GenBank/DDBJ databases">
        <authorList>
            <person name="Livingstone P.G."/>
            <person name="Whitworth D.E."/>
        </authorList>
    </citation>
    <scope>NUCLEOTIDE SEQUENCE [LARGE SCALE GENOMIC DNA]</scope>
    <source>
        <strain evidence="2">AB050A</strain>
    </source>
</reference>
<evidence type="ECO:0000313" key="1">
    <source>
        <dbReference type="EMBL" id="RKH65338.1"/>
    </source>
</evidence>
<protein>
    <submittedName>
        <fullName evidence="1">Uncharacterized protein</fullName>
    </submittedName>
</protein>
<dbReference type="Proteomes" id="UP000267003">
    <property type="component" value="Unassembled WGS sequence"/>
</dbReference>
<comment type="caution">
    <text evidence="1">The sequence shown here is derived from an EMBL/GenBank/DDBJ whole genome shotgun (WGS) entry which is preliminary data.</text>
</comment>
<dbReference type="EMBL" id="RAWK01000094">
    <property type="protein sequence ID" value="RKH65338.1"/>
    <property type="molecule type" value="Genomic_DNA"/>
</dbReference>
<dbReference type="RefSeq" id="WP_158621616.1">
    <property type="nucleotide sequence ID" value="NZ_RAWK01000094.1"/>
</dbReference>
<dbReference type="AlphaFoldDB" id="A0A3A8QAY4"/>
<gene>
    <name evidence="1" type="ORF">D7W81_17175</name>
</gene>